<dbReference type="AlphaFoldDB" id="A0A2W5MT83"/>
<sequence length="151" mass="17141">MSSLSASSVVPFRGENTCVISPLKLHSDRANYGGSRPDRLKWLYNRIEHEKFLTYPGGAIIVGHRSRDVVHNPDYWGGDGVWVTIPSTYNGKDLSRAMKEEYVVYDQNSQQHFVNGVEHRIKFDPESNYYGLEPVRPPSDQARSFDALAPK</sequence>
<name>A0A2W5MT83_9BACT</name>
<proteinExistence type="predicted"/>
<evidence type="ECO:0000313" key="2">
    <source>
        <dbReference type="Proteomes" id="UP000249417"/>
    </source>
</evidence>
<dbReference type="Proteomes" id="UP000249417">
    <property type="component" value="Unassembled WGS sequence"/>
</dbReference>
<protein>
    <submittedName>
        <fullName evidence="1">Uncharacterized protein</fullName>
    </submittedName>
</protein>
<evidence type="ECO:0000313" key="1">
    <source>
        <dbReference type="EMBL" id="PZQ44471.1"/>
    </source>
</evidence>
<comment type="caution">
    <text evidence="1">The sequence shown here is derived from an EMBL/GenBank/DDBJ whole genome shotgun (WGS) entry which is preliminary data.</text>
</comment>
<gene>
    <name evidence="1" type="ORF">DI551_10080</name>
</gene>
<accession>A0A2W5MT83</accession>
<dbReference type="EMBL" id="QFQB01000091">
    <property type="protein sequence ID" value="PZQ44471.1"/>
    <property type="molecule type" value="Genomic_DNA"/>
</dbReference>
<reference evidence="1 2" key="1">
    <citation type="submission" date="2017-08" db="EMBL/GenBank/DDBJ databases">
        <title>Infants hospitalized years apart are colonized by the same room-sourced microbial strains.</title>
        <authorList>
            <person name="Brooks B."/>
            <person name="Olm M.R."/>
            <person name="Firek B.A."/>
            <person name="Baker R."/>
            <person name="Thomas B.C."/>
            <person name="Morowitz M.J."/>
            <person name="Banfield J.F."/>
        </authorList>
    </citation>
    <scope>NUCLEOTIDE SEQUENCE [LARGE SCALE GENOMIC DNA]</scope>
    <source>
        <strain evidence="1">S2_005_002_R2_29</strain>
    </source>
</reference>
<organism evidence="1 2">
    <name type="scientific">Micavibrio aeruginosavorus</name>
    <dbReference type="NCBI Taxonomy" id="349221"/>
    <lineage>
        <taxon>Bacteria</taxon>
        <taxon>Pseudomonadati</taxon>
        <taxon>Bdellovibrionota</taxon>
        <taxon>Bdellovibrionia</taxon>
        <taxon>Bdellovibrionales</taxon>
        <taxon>Pseudobdellovibrionaceae</taxon>
        <taxon>Micavibrio</taxon>
    </lineage>
</organism>